<dbReference type="PANTHER" id="PTHR13754:SF13">
    <property type="entry name" value="METALLO-BETA-LACTAMASE SUPERFAMILY PROTEIN (AFU_ORTHOLOGUE AFUA_3G07630)"/>
    <property type="match status" value="1"/>
</dbReference>
<proteinExistence type="predicted"/>
<dbReference type="AlphaFoldDB" id="A0A127JQW1"/>
<dbReference type="InterPro" id="IPR052926">
    <property type="entry name" value="Metallo-beta-lactamase_dom"/>
</dbReference>
<accession>A0A127JQW1</accession>
<evidence type="ECO:0000259" key="1">
    <source>
        <dbReference type="Pfam" id="PF00753"/>
    </source>
</evidence>
<reference evidence="2 3" key="1">
    <citation type="journal article" date="2014" name="Int. J. Syst. Evol. Microbiol.">
        <title>Ramlibacter solisilvae sp. nov., isolated from forest soil, and emended description of the genus Ramlibacter.</title>
        <authorList>
            <person name="Lee H.J."/>
            <person name="Lee S.H."/>
            <person name="Lee S.S."/>
            <person name="Lee J.S."/>
            <person name="Kim Y."/>
            <person name="Kim S.C."/>
            <person name="Jeon C.O."/>
        </authorList>
    </citation>
    <scope>NUCLEOTIDE SEQUENCE [LARGE SCALE GENOMIC DNA]</scope>
    <source>
        <strain evidence="2 3">5-10</strain>
    </source>
</reference>
<dbReference type="InterPro" id="IPR036866">
    <property type="entry name" value="RibonucZ/Hydroxyglut_hydro"/>
</dbReference>
<gene>
    <name evidence="2" type="ORF">UC35_04790</name>
</gene>
<evidence type="ECO:0000313" key="3">
    <source>
        <dbReference type="Proteomes" id="UP000070433"/>
    </source>
</evidence>
<dbReference type="EMBL" id="CP010951">
    <property type="protein sequence ID" value="AMO22337.1"/>
    <property type="molecule type" value="Genomic_DNA"/>
</dbReference>
<dbReference type="Proteomes" id="UP000070433">
    <property type="component" value="Chromosome"/>
</dbReference>
<dbReference type="Gene3D" id="3.60.15.10">
    <property type="entry name" value="Ribonuclease Z/Hydroxyacylglutathione hydrolase-like"/>
    <property type="match status" value="1"/>
</dbReference>
<protein>
    <submittedName>
        <fullName evidence="2">Beta-lactamase</fullName>
    </submittedName>
</protein>
<sequence length="327" mass="34493">MSSDVAVADGLEVLVIVDNATDGLSTNPAGVVSEWQGLRERNRLQLLGGTSICCAHHGLSLLLQARRDGEVRSLLFDAGPEGAVFLRNSRILGIDFGAIPDVVLSHGHWDHAGGLTAAIEQIAGARGAGQVGCHVHPGMFAQRGMKLPSGIVFPFEDVPAPGELARAGATVISSRDAHTAGGGLFYISGEIPRTTPYETGLPGHLRRSDDGTGWEPDPLLMDERFVSVHVKDKGQFIFSACSHAGIINVLGHARSLFPQLPLYGAMGGLHLSGSTERIIPDTVADLRQFDLQLLAPGHCTGWRAIGALEQAFAGTVVPLAVGKRFIA</sequence>
<dbReference type="SUPFAM" id="SSF56281">
    <property type="entry name" value="Metallo-hydrolase/oxidoreductase"/>
    <property type="match status" value="1"/>
</dbReference>
<dbReference type="InterPro" id="IPR001279">
    <property type="entry name" value="Metallo-B-lactamas"/>
</dbReference>
<evidence type="ECO:0000313" key="2">
    <source>
        <dbReference type="EMBL" id="AMO22337.1"/>
    </source>
</evidence>
<dbReference type="GO" id="GO:0016740">
    <property type="term" value="F:transferase activity"/>
    <property type="evidence" value="ECO:0007669"/>
    <property type="project" value="TreeGrafter"/>
</dbReference>
<dbReference type="PATRIC" id="fig|94132.3.peg.959"/>
<feature type="domain" description="Metallo-beta-lactamase" evidence="1">
    <location>
        <begin position="72"/>
        <end position="181"/>
    </location>
</feature>
<keyword evidence="3" id="KW-1185">Reference proteome</keyword>
<dbReference type="RefSeq" id="WP_061496702.1">
    <property type="nucleotide sequence ID" value="NZ_CP010951.1"/>
</dbReference>
<organism evidence="2 3">
    <name type="scientific">Ramlibacter tataouinensis</name>
    <dbReference type="NCBI Taxonomy" id="94132"/>
    <lineage>
        <taxon>Bacteria</taxon>
        <taxon>Pseudomonadati</taxon>
        <taxon>Pseudomonadota</taxon>
        <taxon>Betaproteobacteria</taxon>
        <taxon>Burkholderiales</taxon>
        <taxon>Comamonadaceae</taxon>
        <taxon>Ramlibacter</taxon>
    </lineage>
</organism>
<name>A0A127JQW1_9BURK</name>
<dbReference type="OrthoDB" id="9784009at2"/>
<dbReference type="Pfam" id="PF00753">
    <property type="entry name" value="Lactamase_B"/>
    <property type="match status" value="1"/>
</dbReference>
<dbReference type="CDD" id="cd07713">
    <property type="entry name" value="DHPS-like_MBL-fold"/>
    <property type="match status" value="1"/>
</dbReference>
<dbReference type="PANTHER" id="PTHR13754">
    <property type="entry name" value="METALLO-BETA-LACTAMASE SUPERFAMILY PROTEIN"/>
    <property type="match status" value="1"/>
</dbReference>
<dbReference type="InterPro" id="IPR041712">
    <property type="entry name" value="DHPS-like_MBL-fold"/>
</dbReference>